<keyword evidence="3" id="KW-1185">Reference proteome</keyword>
<organism evidence="2 3">
    <name type="scientific">Exocentrus adspersus</name>
    <dbReference type="NCBI Taxonomy" id="1586481"/>
    <lineage>
        <taxon>Eukaryota</taxon>
        <taxon>Metazoa</taxon>
        <taxon>Ecdysozoa</taxon>
        <taxon>Arthropoda</taxon>
        <taxon>Hexapoda</taxon>
        <taxon>Insecta</taxon>
        <taxon>Pterygota</taxon>
        <taxon>Neoptera</taxon>
        <taxon>Endopterygota</taxon>
        <taxon>Coleoptera</taxon>
        <taxon>Polyphaga</taxon>
        <taxon>Cucujiformia</taxon>
        <taxon>Chrysomeloidea</taxon>
        <taxon>Cerambycidae</taxon>
        <taxon>Lamiinae</taxon>
        <taxon>Acanthocinini</taxon>
        <taxon>Exocentrus</taxon>
    </lineage>
</organism>
<sequence>MECLGSILKDYAFNIKKTGGADYKESVIKTMWNIITSKKLQQHYYDNFNIIFDPFKDVHFQQARKARDTKRGLLQKDPTKRNQSSTAFTPNEYHTITNSFDEDTPAGVQQKFSSSKISMERWRSRDLHDREEFSITQLLLRQPKVAQKKLADSKWLVQNKINNANTE</sequence>
<accession>A0AAV8VL24</accession>
<comment type="caution">
    <text evidence="2">The sequence shown here is derived from an EMBL/GenBank/DDBJ whole genome shotgun (WGS) entry which is preliminary data.</text>
</comment>
<reference evidence="2 3" key="1">
    <citation type="journal article" date="2023" name="Insect Mol. Biol.">
        <title>Genome sequencing provides insights into the evolution of gene families encoding plant cell wall-degrading enzymes in longhorned beetles.</title>
        <authorList>
            <person name="Shin N.R."/>
            <person name="Okamura Y."/>
            <person name="Kirsch R."/>
            <person name="Pauchet Y."/>
        </authorList>
    </citation>
    <scope>NUCLEOTIDE SEQUENCE [LARGE SCALE GENOMIC DNA]</scope>
    <source>
        <strain evidence="2">EAD_L_NR</strain>
    </source>
</reference>
<dbReference type="Proteomes" id="UP001159042">
    <property type="component" value="Unassembled WGS sequence"/>
</dbReference>
<dbReference type="AlphaFoldDB" id="A0AAV8VL24"/>
<feature type="region of interest" description="Disordered" evidence="1">
    <location>
        <begin position="67"/>
        <end position="106"/>
    </location>
</feature>
<name>A0AAV8VL24_9CUCU</name>
<protein>
    <submittedName>
        <fullName evidence="2">Uncharacterized protein</fullName>
    </submittedName>
</protein>
<evidence type="ECO:0000313" key="2">
    <source>
        <dbReference type="EMBL" id="KAJ8914799.1"/>
    </source>
</evidence>
<dbReference type="EMBL" id="JANEYG010000063">
    <property type="protein sequence ID" value="KAJ8914799.1"/>
    <property type="molecule type" value="Genomic_DNA"/>
</dbReference>
<gene>
    <name evidence="2" type="ORF">NQ315_014543</name>
</gene>
<evidence type="ECO:0000256" key="1">
    <source>
        <dbReference type="SAM" id="MobiDB-lite"/>
    </source>
</evidence>
<proteinExistence type="predicted"/>
<evidence type="ECO:0000313" key="3">
    <source>
        <dbReference type="Proteomes" id="UP001159042"/>
    </source>
</evidence>
<feature type="compositionally biased region" description="Polar residues" evidence="1">
    <location>
        <begin position="81"/>
        <end position="99"/>
    </location>
</feature>